<dbReference type="Proteomes" id="UP000504618">
    <property type="component" value="Unplaced"/>
</dbReference>
<dbReference type="OrthoDB" id="1919336at2759"/>
<keyword evidence="1" id="KW-0539">Nucleus</keyword>
<keyword evidence="4" id="KW-1185">Reference proteome</keyword>
<proteinExistence type="predicted"/>
<accession>A0A6J1Q648</accession>
<dbReference type="GO" id="GO:0005634">
    <property type="term" value="C:nucleus"/>
    <property type="evidence" value="ECO:0007669"/>
    <property type="project" value="UniProtKB-UniRule"/>
</dbReference>
<evidence type="ECO:0000313" key="5">
    <source>
        <dbReference type="RefSeq" id="XP_024877687.1"/>
    </source>
</evidence>
<dbReference type="GO" id="GO:0003677">
    <property type="term" value="F:DNA binding"/>
    <property type="evidence" value="ECO:0007669"/>
    <property type="project" value="UniProtKB-UniRule"/>
</dbReference>
<feature type="compositionally biased region" description="Low complexity" evidence="2">
    <location>
        <begin position="134"/>
        <end position="157"/>
    </location>
</feature>
<reference evidence="5" key="1">
    <citation type="submission" date="2025-08" db="UniProtKB">
        <authorList>
            <consortium name="RefSeq"/>
        </authorList>
    </citation>
    <scope>IDENTIFICATION</scope>
    <source>
        <tissue evidence="5">Whole body</tissue>
    </source>
</reference>
<dbReference type="AlphaFoldDB" id="A0A6J1Q648"/>
<feature type="region of interest" description="Disordered" evidence="2">
    <location>
        <begin position="122"/>
        <end position="214"/>
    </location>
</feature>
<feature type="compositionally biased region" description="Polar residues" evidence="2">
    <location>
        <begin position="23"/>
        <end position="45"/>
    </location>
</feature>
<feature type="region of interest" description="Disordered" evidence="2">
    <location>
        <begin position="1"/>
        <end position="90"/>
    </location>
</feature>
<evidence type="ECO:0000256" key="2">
    <source>
        <dbReference type="SAM" id="MobiDB-lite"/>
    </source>
</evidence>
<evidence type="ECO:0000313" key="4">
    <source>
        <dbReference type="Proteomes" id="UP000504618"/>
    </source>
</evidence>
<protein>
    <submittedName>
        <fullName evidence="5">DNA-binding protein MNB1B-like</fullName>
    </submittedName>
</protein>
<dbReference type="PANTHER" id="PTHR47658">
    <property type="entry name" value="HIGH MOBILITY GROUP B PROTEIN 12-RELATED"/>
    <property type="match status" value="1"/>
</dbReference>
<evidence type="ECO:0000259" key="3">
    <source>
        <dbReference type="PROSITE" id="PS50118"/>
    </source>
</evidence>
<feature type="compositionally biased region" description="Basic residues" evidence="2">
    <location>
        <begin position="67"/>
        <end position="87"/>
    </location>
</feature>
<feature type="compositionally biased region" description="Basic and acidic residues" evidence="2">
    <location>
        <begin position="158"/>
        <end position="177"/>
    </location>
</feature>
<feature type="compositionally biased region" description="Low complexity" evidence="2">
    <location>
        <begin position="194"/>
        <end position="207"/>
    </location>
</feature>
<organism evidence="4 5">
    <name type="scientific">Temnothorax curvispinosus</name>
    <dbReference type="NCBI Taxonomy" id="300111"/>
    <lineage>
        <taxon>Eukaryota</taxon>
        <taxon>Metazoa</taxon>
        <taxon>Ecdysozoa</taxon>
        <taxon>Arthropoda</taxon>
        <taxon>Hexapoda</taxon>
        <taxon>Insecta</taxon>
        <taxon>Pterygota</taxon>
        <taxon>Neoptera</taxon>
        <taxon>Endopterygota</taxon>
        <taxon>Hymenoptera</taxon>
        <taxon>Apocrita</taxon>
        <taxon>Aculeata</taxon>
        <taxon>Formicoidea</taxon>
        <taxon>Formicidae</taxon>
        <taxon>Myrmicinae</taxon>
        <taxon>Temnothorax</taxon>
    </lineage>
</organism>
<evidence type="ECO:0000256" key="1">
    <source>
        <dbReference type="PROSITE-ProRule" id="PRU00267"/>
    </source>
</evidence>
<dbReference type="PANTHER" id="PTHR47658:SF6">
    <property type="entry name" value="HMG BOX DOMAIN-CONTAINING PROTEIN"/>
    <property type="match status" value="1"/>
</dbReference>
<feature type="compositionally biased region" description="Basic and acidic residues" evidence="2">
    <location>
        <begin position="1"/>
        <end position="10"/>
    </location>
</feature>
<keyword evidence="1" id="KW-0238">DNA-binding</keyword>
<sequence length="214" mass="24611">MEDDNRREENNEVTAGVEEAGTAGQQERGSDNQYQQITRPLSSSRKCTRDDIYVHRIDSRQHDRKPSRSRSRSRSRSSKPPPRRRQWRSANAFLNFMQDFRQEYNKLKAKDLFRLGGQAWRQMSSADKMPYVEAAKQQSQNNKNNKNAQQNKPNSSDSSKKADGQKDQKKKEREERKERRRSRSRGDDSDAESDSATSGTGATMTSDDVSDLSS</sequence>
<dbReference type="PROSITE" id="PS50118">
    <property type="entry name" value="HMG_BOX_2"/>
    <property type="match status" value="1"/>
</dbReference>
<name>A0A6J1Q648_9HYME</name>
<feature type="DNA-binding region" description="HMG box" evidence="1">
    <location>
        <begin position="86"/>
        <end position="150"/>
    </location>
</feature>
<gene>
    <name evidence="5" type="primary">LOC112458336</name>
</gene>
<dbReference type="InterPro" id="IPR036910">
    <property type="entry name" value="HMG_box_dom_sf"/>
</dbReference>
<dbReference type="GeneID" id="112458336"/>
<feature type="domain" description="HMG box" evidence="3">
    <location>
        <begin position="86"/>
        <end position="150"/>
    </location>
</feature>
<dbReference type="RefSeq" id="XP_024877687.1">
    <property type="nucleotide sequence ID" value="XM_025021919.1"/>
</dbReference>
<dbReference type="InterPro" id="IPR009071">
    <property type="entry name" value="HMG_box_dom"/>
</dbReference>
<dbReference type="SUPFAM" id="SSF47095">
    <property type="entry name" value="HMG-box"/>
    <property type="match status" value="1"/>
</dbReference>
<dbReference type="Gene3D" id="1.10.30.10">
    <property type="entry name" value="High mobility group box domain"/>
    <property type="match status" value="1"/>
</dbReference>
<dbReference type="Pfam" id="PF00505">
    <property type="entry name" value="HMG_box"/>
    <property type="match status" value="1"/>
</dbReference>
<feature type="compositionally biased region" description="Basic and acidic residues" evidence="2">
    <location>
        <begin position="47"/>
        <end position="66"/>
    </location>
</feature>